<dbReference type="InParanoid" id="A7TG39"/>
<keyword evidence="2" id="KW-0812">Transmembrane</keyword>
<keyword evidence="2" id="KW-1133">Transmembrane helix</keyword>
<dbReference type="KEGG" id="vpo:Kpol_1028p71"/>
<sequence length="168" mass="19362">MSSKNKNQVSEKSQQQQQQQQKKVVTTERRVPQVWTLLKYIFISLCLIAAVEYFKFGTRINYEWFHCTPIKEQVGGPSSSVIKMWAVGGPSCDKRGEFKTLFKRISRDYDPNDEPVAYCFVENKNIPSVHYPIENGNKGEPGYVAYVGYMSDYDLIEAECGENQIFHV</sequence>
<dbReference type="FunCoup" id="A7TG39">
    <property type="interactions" value="34"/>
</dbReference>
<dbReference type="OrthoDB" id="3979149at2759"/>
<dbReference type="AlphaFoldDB" id="A7TG39"/>
<evidence type="ECO:0000256" key="2">
    <source>
        <dbReference type="SAM" id="Phobius"/>
    </source>
</evidence>
<dbReference type="STRING" id="436907.A7TG39"/>
<dbReference type="GO" id="GO:0005789">
    <property type="term" value="C:endoplasmic reticulum membrane"/>
    <property type="evidence" value="ECO:0007669"/>
    <property type="project" value="EnsemblFungi"/>
</dbReference>
<dbReference type="eggNOG" id="ENOG502S1YW">
    <property type="taxonomic scope" value="Eukaryota"/>
</dbReference>
<dbReference type="GO" id="GO:0050291">
    <property type="term" value="F:sphingosine N-acyltransferase activity"/>
    <property type="evidence" value="ECO:0007669"/>
    <property type="project" value="EnsemblFungi"/>
</dbReference>
<name>A7TG39_VANPO</name>
<feature type="transmembrane region" description="Helical" evidence="2">
    <location>
        <begin position="37"/>
        <end position="54"/>
    </location>
</feature>
<evidence type="ECO:0000313" key="3">
    <source>
        <dbReference type="EMBL" id="EDO18796.1"/>
    </source>
</evidence>
<accession>A7TG39</accession>
<keyword evidence="4" id="KW-1185">Reference proteome</keyword>
<dbReference type="Proteomes" id="UP000000267">
    <property type="component" value="Unassembled WGS sequence"/>
</dbReference>
<gene>
    <name evidence="3" type="ORF">Kpol_1028p71</name>
</gene>
<organism evidence="4">
    <name type="scientific">Vanderwaltozyma polyspora (strain ATCC 22028 / DSM 70294 / BCRC 21397 / CBS 2163 / NBRC 10782 / NRRL Y-8283 / UCD 57-17)</name>
    <name type="common">Kluyveromyces polysporus</name>
    <dbReference type="NCBI Taxonomy" id="436907"/>
    <lineage>
        <taxon>Eukaryota</taxon>
        <taxon>Fungi</taxon>
        <taxon>Dikarya</taxon>
        <taxon>Ascomycota</taxon>
        <taxon>Saccharomycotina</taxon>
        <taxon>Saccharomycetes</taxon>
        <taxon>Saccharomycetales</taxon>
        <taxon>Saccharomycetaceae</taxon>
        <taxon>Vanderwaltozyma</taxon>
    </lineage>
</organism>
<feature type="region of interest" description="Disordered" evidence="1">
    <location>
        <begin position="1"/>
        <end position="23"/>
    </location>
</feature>
<protein>
    <recommendedName>
        <fullName evidence="5">Ceramide synthase subunit LIP1</fullName>
    </recommendedName>
</protein>
<evidence type="ECO:0000256" key="1">
    <source>
        <dbReference type="SAM" id="MobiDB-lite"/>
    </source>
</evidence>
<dbReference type="GO" id="GO:0046513">
    <property type="term" value="P:ceramide biosynthetic process"/>
    <property type="evidence" value="ECO:0007669"/>
    <property type="project" value="EnsemblFungi"/>
</dbReference>
<reference evidence="3 4" key="1">
    <citation type="journal article" date="2007" name="Proc. Natl. Acad. Sci. U.S.A.">
        <title>Independent sorting-out of thousands of duplicated gene pairs in two yeast species descended from a whole-genome duplication.</title>
        <authorList>
            <person name="Scannell D.R."/>
            <person name="Frank A.C."/>
            <person name="Conant G.C."/>
            <person name="Byrne K.P."/>
            <person name="Woolfit M."/>
            <person name="Wolfe K.H."/>
        </authorList>
    </citation>
    <scope>NUCLEOTIDE SEQUENCE [LARGE SCALE GENOMIC DNA]</scope>
    <source>
        <strain evidence="4">ATCC 22028 / DSM 70294 / BCRC 21397 / CBS 2163 / NBRC 10782 / NRRL Y-8283 / UCD 57-17</strain>
    </source>
</reference>
<proteinExistence type="predicted"/>
<dbReference type="GeneID" id="5547111"/>
<dbReference type="GO" id="GO:0061576">
    <property type="term" value="C:acyl-CoA ceramide synthase complex"/>
    <property type="evidence" value="ECO:0007669"/>
    <property type="project" value="EnsemblFungi"/>
</dbReference>
<dbReference type="EMBL" id="DS480385">
    <property type="protein sequence ID" value="EDO18796.1"/>
    <property type="molecule type" value="Genomic_DNA"/>
</dbReference>
<dbReference type="RefSeq" id="XP_001646654.1">
    <property type="nucleotide sequence ID" value="XM_001646604.1"/>
</dbReference>
<dbReference type="OMA" id="STRINYE"/>
<keyword evidence="2" id="KW-0472">Membrane</keyword>
<dbReference type="PhylomeDB" id="A7TG39"/>
<evidence type="ECO:0008006" key="5">
    <source>
        <dbReference type="Google" id="ProtNLM"/>
    </source>
</evidence>
<evidence type="ECO:0000313" key="4">
    <source>
        <dbReference type="Proteomes" id="UP000000267"/>
    </source>
</evidence>
<dbReference type="HOGENOM" id="CLU_1759093_0_0_1"/>